<feature type="region of interest" description="Disordered" evidence="1">
    <location>
        <begin position="118"/>
        <end position="160"/>
    </location>
</feature>
<sequence length="259" mass="29300">MLKRVVHSLGLAEKNDEDPRRKDRRVRGTKASPDYSFQKSHDIFVRIVHPGGKQELYQHAILASKLMEKYPGMCVARPEVFKNPHLSVLWPEERLLPGQKYIIISFRDVAKLKRRLTEDGKTREPNGVAPELLKPGITKSPTGQHIRENGKSEVPNEAGQEKFEAKTSFSPGERKIEGNGKIKVVLDANAKQSLDGGTENESFSSAEDLQRSWDKPTIRYPKRKGIKEKKPFVPPLPKVRPYRITGWQPSLPAVPELSP</sequence>
<dbReference type="Pfam" id="PF14009">
    <property type="entry name" value="PADRE"/>
    <property type="match status" value="1"/>
</dbReference>
<evidence type="ECO:0000313" key="2">
    <source>
        <dbReference type="EMBL" id="KAK4261373.1"/>
    </source>
</evidence>
<organism evidence="2 3">
    <name type="scientific">Acacia crassicarpa</name>
    <name type="common">northern wattle</name>
    <dbReference type="NCBI Taxonomy" id="499986"/>
    <lineage>
        <taxon>Eukaryota</taxon>
        <taxon>Viridiplantae</taxon>
        <taxon>Streptophyta</taxon>
        <taxon>Embryophyta</taxon>
        <taxon>Tracheophyta</taxon>
        <taxon>Spermatophyta</taxon>
        <taxon>Magnoliopsida</taxon>
        <taxon>eudicotyledons</taxon>
        <taxon>Gunneridae</taxon>
        <taxon>Pentapetalae</taxon>
        <taxon>rosids</taxon>
        <taxon>fabids</taxon>
        <taxon>Fabales</taxon>
        <taxon>Fabaceae</taxon>
        <taxon>Caesalpinioideae</taxon>
        <taxon>mimosoid clade</taxon>
        <taxon>Acacieae</taxon>
        <taxon>Acacia</taxon>
    </lineage>
</organism>
<feature type="region of interest" description="Disordered" evidence="1">
    <location>
        <begin position="1"/>
        <end position="34"/>
    </location>
</feature>
<gene>
    <name evidence="2" type="ORF">QN277_004379</name>
</gene>
<proteinExistence type="predicted"/>
<evidence type="ECO:0000313" key="3">
    <source>
        <dbReference type="Proteomes" id="UP001293593"/>
    </source>
</evidence>
<comment type="caution">
    <text evidence="2">The sequence shown here is derived from an EMBL/GenBank/DDBJ whole genome shotgun (WGS) entry which is preliminary data.</text>
</comment>
<feature type="compositionally biased region" description="Basic and acidic residues" evidence="1">
    <location>
        <begin position="208"/>
        <end position="217"/>
    </location>
</feature>
<keyword evidence="3" id="KW-1185">Reference proteome</keyword>
<dbReference type="EMBL" id="JAWXYG010000010">
    <property type="protein sequence ID" value="KAK4261373.1"/>
    <property type="molecule type" value="Genomic_DNA"/>
</dbReference>
<dbReference type="AlphaFoldDB" id="A0AAE1J3I5"/>
<reference evidence="2" key="1">
    <citation type="submission" date="2023-10" db="EMBL/GenBank/DDBJ databases">
        <title>Chromosome-level genome of the transformable northern wattle, Acacia crassicarpa.</title>
        <authorList>
            <person name="Massaro I."/>
            <person name="Sinha N.R."/>
            <person name="Poethig S."/>
            <person name="Leichty A.R."/>
        </authorList>
    </citation>
    <scope>NUCLEOTIDE SEQUENCE</scope>
    <source>
        <strain evidence="2">Acra3RX</strain>
        <tissue evidence="2">Leaf</tissue>
    </source>
</reference>
<protein>
    <submittedName>
        <fullName evidence="2">Uncharacterized protein</fullName>
    </submittedName>
</protein>
<evidence type="ECO:0000256" key="1">
    <source>
        <dbReference type="SAM" id="MobiDB-lite"/>
    </source>
</evidence>
<feature type="region of interest" description="Disordered" evidence="1">
    <location>
        <begin position="193"/>
        <end position="259"/>
    </location>
</feature>
<accession>A0AAE1J3I5</accession>
<dbReference type="Proteomes" id="UP001293593">
    <property type="component" value="Unassembled WGS sequence"/>
</dbReference>
<dbReference type="PANTHER" id="PTHR33052">
    <property type="entry name" value="DUF4228 DOMAIN PROTEIN-RELATED"/>
    <property type="match status" value="1"/>
</dbReference>
<name>A0AAE1J3I5_9FABA</name>
<dbReference type="InterPro" id="IPR025322">
    <property type="entry name" value="PADRE_dom"/>
</dbReference>